<dbReference type="Pfam" id="PF24346">
    <property type="entry name" value="DUF7507"/>
    <property type="match status" value="1"/>
</dbReference>
<evidence type="ECO:0000256" key="1">
    <source>
        <dbReference type="ARBA" id="ARBA00022737"/>
    </source>
</evidence>
<gene>
    <name evidence="3" type="ORF">IW20_25845</name>
</gene>
<evidence type="ECO:0000313" key="3">
    <source>
        <dbReference type="EMBL" id="KFE98981.1"/>
    </source>
</evidence>
<proteinExistence type="predicted"/>
<dbReference type="InterPro" id="IPR047589">
    <property type="entry name" value="DUF11_rpt"/>
</dbReference>
<dbReference type="InterPro" id="IPR003410">
    <property type="entry name" value="HYR_dom"/>
</dbReference>
<feature type="non-terminal residue" evidence="3">
    <location>
        <position position="1"/>
    </location>
</feature>
<dbReference type="eggNOG" id="COG5184">
    <property type="taxonomic scope" value="Bacteria"/>
</dbReference>
<dbReference type="PANTHER" id="PTHR24273:SF32">
    <property type="entry name" value="HYALIN"/>
    <property type="match status" value="1"/>
</dbReference>
<dbReference type="RefSeq" id="WP_035629098.1">
    <property type="nucleotide sequence ID" value="NZ_JPRM01000076.1"/>
</dbReference>
<dbReference type="Gene3D" id="2.60.40.10">
    <property type="entry name" value="Immunoglobulins"/>
    <property type="match status" value="1"/>
</dbReference>
<organism evidence="3 4">
    <name type="scientific">Flavobacterium hydatis</name>
    <name type="common">Cytophaga aquatilis</name>
    <dbReference type="NCBI Taxonomy" id="991"/>
    <lineage>
        <taxon>Bacteria</taxon>
        <taxon>Pseudomonadati</taxon>
        <taxon>Bacteroidota</taxon>
        <taxon>Flavobacteriia</taxon>
        <taxon>Flavobacteriales</taxon>
        <taxon>Flavobacteriaceae</taxon>
        <taxon>Flavobacterium</taxon>
    </lineage>
</organism>
<dbReference type="InterPro" id="IPR055354">
    <property type="entry name" value="DUF7507"/>
</dbReference>
<evidence type="ECO:0000313" key="4">
    <source>
        <dbReference type="Proteomes" id="UP000028712"/>
    </source>
</evidence>
<dbReference type="Pfam" id="PF02494">
    <property type="entry name" value="HYR"/>
    <property type="match status" value="1"/>
</dbReference>
<dbReference type="NCBIfam" id="TIGR01451">
    <property type="entry name" value="B_ant_repeat"/>
    <property type="match status" value="1"/>
</dbReference>
<dbReference type="EMBL" id="JPRM01000076">
    <property type="protein sequence ID" value="KFE98981.1"/>
    <property type="molecule type" value="Genomic_DNA"/>
</dbReference>
<comment type="caution">
    <text evidence="3">The sequence shown here is derived from an EMBL/GenBank/DDBJ whole genome shotgun (WGS) entry which is preliminary data.</text>
</comment>
<keyword evidence="1" id="KW-0677">Repeat</keyword>
<evidence type="ECO:0000259" key="2">
    <source>
        <dbReference type="PROSITE" id="PS50825"/>
    </source>
</evidence>
<feature type="non-terminal residue" evidence="3">
    <location>
        <position position="608"/>
    </location>
</feature>
<dbReference type="PROSITE" id="PS50825">
    <property type="entry name" value="HYR"/>
    <property type="match status" value="1"/>
</dbReference>
<dbReference type="STRING" id="991.IW20_25845"/>
<protein>
    <recommendedName>
        <fullName evidence="2">HYR domain-containing protein</fullName>
    </recommendedName>
</protein>
<dbReference type="AlphaFoldDB" id="A0A085Z3G8"/>
<reference evidence="3 4" key="1">
    <citation type="submission" date="2014-07" db="EMBL/GenBank/DDBJ databases">
        <title>Genome of Flavobacterium hydatis DSM 2063.</title>
        <authorList>
            <person name="Pipes S.E."/>
            <person name="Stropko S.J."/>
            <person name="Newman J.D."/>
        </authorList>
    </citation>
    <scope>NUCLEOTIDE SEQUENCE [LARGE SCALE GENOMIC DNA]</scope>
    <source>
        <strain evidence="3 4">DSM 2063</strain>
    </source>
</reference>
<name>A0A085Z3G8_FLAHY</name>
<dbReference type="PANTHER" id="PTHR24273">
    <property type="entry name" value="FI04643P-RELATED"/>
    <property type="match status" value="1"/>
</dbReference>
<feature type="domain" description="HYR" evidence="2">
    <location>
        <begin position="30"/>
        <end position="109"/>
    </location>
</feature>
<accession>A0A085Z3G8</accession>
<dbReference type="InterPro" id="IPR013783">
    <property type="entry name" value="Ig-like_fold"/>
</dbReference>
<sequence>YPVGKTTIVWTATDASGNISASCEQIITITDTEKPVITCPVAVIANTDAGLCTATIVLSTPTVTDNCGIASVVNDAPAVFPIGITTVTWTVTDSNNNISNCTQTITVFGPIKSNDDLGVSINGYVGGIAVSNVLNNDLLNCVSVISNQVKITLATTLPSGVNFDTTTGEVSVNPHTPSGTYTFDYTICDLANISNCSTSTVKIIVDNPVIKANTETTTPINGNTGGKTPALTANDKLNGVDVVIGTNPGDVVLTPVTVPTGLTLNPDGTVAIAPNTPAGNYDVKYKICEVTNPTNCDEVTSVVVVSQPVIKANTETTTPINGNTGGKTPALTANDKLNGVDVVIGTNPGDVVLTPVTVPTGLTLNPDGTVTIAPNTPAGNYDVKYKICEVTNPTNCDEVTSVIEVGAAAIDAQDDNVLYADGINGSLEVINVLDNDKLNGNQINNPAVVTIKSLNVLSGITLNVDGTIDVAPNTAGGTYTLNYQICDLINRNNCVSAKVTIFVAVPSIAVIKTAIFNDENKSGYANAGETITYKFKITNTGNTPLTNITVSDPLPGLVMTGGPITLDVNETDEHTFIGIYVIKQADINAGKISNQATVFGTSPNGIIV</sequence>
<dbReference type="Proteomes" id="UP000028712">
    <property type="component" value="Unassembled WGS sequence"/>
</dbReference>